<name>A0A5C8PFJ4_9HYPH</name>
<feature type="chain" id="PRO_5023119791" description="Ig-like domain-containing protein" evidence="1">
    <location>
        <begin position="19"/>
        <end position="161"/>
    </location>
</feature>
<accession>A0A5C8PFJ4</accession>
<proteinExistence type="predicted"/>
<sequence>MGCAGLLLAAVLAGPAYGQAKAKGGGGTVTPPPSALACGALKAESSRTASAFQWTVSGPAGKTTETGALRGGPRFECIDGAVLVVEFTSTAGYSFFDAYFPDGTNIGYGRQQIERRGGRFVLPVQAKARIAPQFRAAFDYHCRLNMPADPIQPAARADCVF</sequence>
<protein>
    <recommendedName>
        <fullName evidence="4">Ig-like domain-containing protein</fullName>
    </recommendedName>
</protein>
<organism evidence="2 3">
    <name type="scientific">Vineibacter terrae</name>
    <dbReference type="NCBI Taxonomy" id="2586908"/>
    <lineage>
        <taxon>Bacteria</taxon>
        <taxon>Pseudomonadati</taxon>
        <taxon>Pseudomonadota</taxon>
        <taxon>Alphaproteobacteria</taxon>
        <taxon>Hyphomicrobiales</taxon>
        <taxon>Vineibacter</taxon>
    </lineage>
</organism>
<evidence type="ECO:0000256" key="1">
    <source>
        <dbReference type="SAM" id="SignalP"/>
    </source>
</evidence>
<reference evidence="2 3" key="1">
    <citation type="submission" date="2019-06" db="EMBL/GenBank/DDBJ databases">
        <title>New taxonomy in bacterial strain CC-CFT640, isolated from vineyard.</title>
        <authorList>
            <person name="Lin S.-Y."/>
            <person name="Tsai C.-F."/>
            <person name="Young C.-C."/>
        </authorList>
    </citation>
    <scope>NUCLEOTIDE SEQUENCE [LARGE SCALE GENOMIC DNA]</scope>
    <source>
        <strain evidence="2 3">CC-CFT640</strain>
    </source>
</reference>
<evidence type="ECO:0008006" key="4">
    <source>
        <dbReference type="Google" id="ProtNLM"/>
    </source>
</evidence>
<dbReference type="Proteomes" id="UP000321638">
    <property type="component" value="Unassembled WGS sequence"/>
</dbReference>
<evidence type="ECO:0000313" key="2">
    <source>
        <dbReference type="EMBL" id="TXL72432.1"/>
    </source>
</evidence>
<dbReference type="OrthoDB" id="7375826at2"/>
<dbReference type="AlphaFoldDB" id="A0A5C8PFJ4"/>
<dbReference type="EMBL" id="VDUZ01000033">
    <property type="protein sequence ID" value="TXL72432.1"/>
    <property type="molecule type" value="Genomic_DNA"/>
</dbReference>
<evidence type="ECO:0000313" key="3">
    <source>
        <dbReference type="Proteomes" id="UP000321638"/>
    </source>
</evidence>
<keyword evidence="3" id="KW-1185">Reference proteome</keyword>
<feature type="signal peptide" evidence="1">
    <location>
        <begin position="1"/>
        <end position="18"/>
    </location>
</feature>
<keyword evidence="1" id="KW-0732">Signal</keyword>
<dbReference type="RefSeq" id="WP_147849842.1">
    <property type="nucleotide sequence ID" value="NZ_VDUZ01000033.1"/>
</dbReference>
<gene>
    <name evidence="2" type="ORF">FHP25_25660</name>
</gene>
<comment type="caution">
    <text evidence="2">The sequence shown here is derived from an EMBL/GenBank/DDBJ whole genome shotgun (WGS) entry which is preliminary data.</text>
</comment>